<evidence type="ECO:0000256" key="12">
    <source>
        <dbReference type="PROSITE-ProRule" id="PRU00076"/>
    </source>
</evidence>
<evidence type="ECO:0000256" key="6">
    <source>
        <dbReference type="ARBA" id="ARBA00022737"/>
    </source>
</evidence>
<feature type="domain" description="EGF-like" evidence="14">
    <location>
        <begin position="136"/>
        <end position="172"/>
    </location>
</feature>
<evidence type="ECO:0000256" key="2">
    <source>
        <dbReference type="ARBA" id="ARBA00022475"/>
    </source>
</evidence>
<organism evidence="15 16">
    <name type="scientific">Salarias fasciatus</name>
    <name type="common">Jewelled blenny</name>
    <name type="synonym">Blennius fasciatus</name>
    <dbReference type="NCBI Taxonomy" id="181472"/>
    <lineage>
        <taxon>Eukaryota</taxon>
        <taxon>Metazoa</taxon>
        <taxon>Chordata</taxon>
        <taxon>Craniata</taxon>
        <taxon>Vertebrata</taxon>
        <taxon>Euteleostomi</taxon>
        <taxon>Actinopterygii</taxon>
        <taxon>Neopterygii</taxon>
        <taxon>Teleostei</taxon>
        <taxon>Neoteleostei</taxon>
        <taxon>Acanthomorphata</taxon>
        <taxon>Ovalentaria</taxon>
        <taxon>Blenniimorphae</taxon>
        <taxon>Blenniiformes</taxon>
        <taxon>Blennioidei</taxon>
        <taxon>Blenniidae</taxon>
        <taxon>Salariinae</taxon>
        <taxon>Salarias</taxon>
    </lineage>
</organism>
<keyword evidence="8 13" id="KW-1133">Transmembrane helix</keyword>
<keyword evidence="16" id="KW-1185">Reference proteome</keyword>
<dbReference type="Proteomes" id="UP000472267">
    <property type="component" value="Chromosome 19"/>
</dbReference>
<dbReference type="PANTHER" id="PTHR24049">
    <property type="entry name" value="CRUMBS FAMILY MEMBER"/>
    <property type="match status" value="1"/>
</dbReference>
<dbReference type="SMART" id="SM00181">
    <property type="entry name" value="EGF"/>
    <property type="match status" value="6"/>
</dbReference>
<dbReference type="GO" id="GO:0045197">
    <property type="term" value="P:establishment or maintenance of epithelial cell apical/basal polarity"/>
    <property type="evidence" value="ECO:0007669"/>
    <property type="project" value="TreeGrafter"/>
</dbReference>
<feature type="disulfide bond" evidence="12">
    <location>
        <begin position="203"/>
        <end position="212"/>
    </location>
</feature>
<dbReference type="InterPro" id="IPR013032">
    <property type="entry name" value="EGF-like_CS"/>
</dbReference>
<keyword evidence="11" id="KW-0325">Glycoprotein</keyword>
<dbReference type="GO" id="GO:0032991">
    <property type="term" value="C:protein-containing complex"/>
    <property type="evidence" value="ECO:0007669"/>
    <property type="project" value="TreeGrafter"/>
</dbReference>
<keyword evidence="7" id="KW-0106">Calcium</keyword>
<protein>
    <submittedName>
        <fullName evidence="15">Delta like non-canonical Notch ligand 1</fullName>
    </submittedName>
</protein>
<dbReference type="PROSITE" id="PS50026">
    <property type="entry name" value="EGF_3"/>
    <property type="match status" value="4"/>
</dbReference>
<dbReference type="PROSITE" id="PS00022">
    <property type="entry name" value="EGF_1"/>
    <property type="match status" value="6"/>
</dbReference>
<keyword evidence="10 12" id="KW-1015">Disulfide bond</keyword>
<keyword evidence="3 12" id="KW-0245">EGF-like domain</keyword>
<feature type="transmembrane region" description="Helical" evidence="13">
    <location>
        <begin position="277"/>
        <end position="298"/>
    </location>
</feature>
<dbReference type="GO" id="GO:0007157">
    <property type="term" value="P:heterophilic cell-cell adhesion via plasma membrane cell adhesion molecules"/>
    <property type="evidence" value="ECO:0007669"/>
    <property type="project" value="TreeGrafter"/>
</dbReference>
<name>A0A672HF21_SALFA</name>
<evidence type="ECO:0000256" key="11">
    <source>
        <dbReference type="ARBA" id="ARBA00023180"/>
    </source>
</evidence>
<dbReference type="GO" id="GO:0005886">
    <property type="term" value="C:plasma membrane"/>
    <property type="evidence" value="ECO:0007669"/>
    <property type="project" value="UniProtKB-SubCell"/>
</dbReference>
<keyword evidence="9 13" id="KW-0472">Membrane</keyword>
<feature type="domain" description="EGF-like" evidence="14">
    <location>
        <begin position="56"/>
        <end position="93"/>
    </location>
</feature>
<evidence type="ECO:0000256" key="3">
    <source>
        <dbReference type="ARBA" id="ARBA00022536"/>
    </source>
</evidence>
<dbReference type="PANTHER" id="PTHR24049:SF42">
    <property type="entry name" value="DELTA LIKE NON-CANONICAL NOTCH LIGAND 1"/>
    <property type="match status" value="1"/>
</dbReference>
<feature type="disulfide bond" evidence="12">
    <location>
        <begin position="83"/>
        <end position="92"/>
    </location>
</feature>
<dbReference type="SUPFAM" id="SSF57196">
    <property type="entry name" value="EGF/Laminin"/>
    <property type="match status" value="1"/>
</dbReference>
<evidence type="ECO:0000256" key="13">
    <source>
        <dbReference type="SAM" id="Phobius"/>
    </source>
</evidence>
<evidence type="ECO:0000259" key="14">
    <source>
        <dbReference type="PROSITE" id="PS50026"/>
    </source>
</evidence>
<dbReference type="InterPro" id="IPR009030">
    <property type="entry name" value="Growth_fac_rcpt_cys_sf"/>
</dbReference>
<evidence type="ECO:0000256" key="4">
    <source>
        <dbReference type="ARBA" id="ARBA00022692"/>
    </source>
</evidence>
<sequence>ENGFCERAGRCRCKPGWRGESCEVCVPFPGCLHGRCHKAWQCVCEDGWVGSLCDRDARPCSSSPCASNATCIHTVEGGFLCVCPAGFSGEHCQNKKQPCGITGGGSPCQNGGSCSDAAGASCLCPPGFSGPECEIGPDGCRPNPCLNGGSCGRGGAAFRCACPPGFGGLTCNDTAGRSACAGRPCGAGGACVDRLDGTFGCVCQKGFAGPTCAPLQHGARGVRPERRAPAPGPQHYSLPAHAFHRLLRPAERDLLKVTLKEAAPPGVLLGRAQLLCFAALALLTGLVILGSAAIVFFGRCEAWLANARYGRLVRRHRDHLLRGGGARDRPDHSVHVILPEKIRLGSFGKRDESVELKS</sequence>
<reference evidence="15" key="2">
    <citation type="submission" date="2025-08" db="UniProtKB">
        <authorList>
            <consortium name="Ensembl"/>
        </authorList>
    </citation>
    <scope>IDENTIFICATION</scope>
</reference>
<dbReference type="Pfam" id="PF12661">
    <property type="entry name" value="hEGF"/>
    <property type="match status" value="1"/>
</dbReference>
<evidence type="ECO:0000256" key="7">
    <source>
        <dbReference type="ARBA" id="ARBA00022837"/>
    </source>
</evidence>
<dbReference type="Pfam" id="PF23106">
    <property type="entry name" value="EGF_Teneurin"/>
    <property type="match status" value="1"/>
</dbReference>
<evidence type="ECO:0000256" key="5">
    <source>
        <dbReference type="ARBA" id="ARBA00022729"/>
    </source>
</evidence>
<reference evidence="15" key="3">
    <citation type="submission" date="2025-09" db="UniProtKB">
        <authorList>
            <consortium name="Ensembl"/>
        </authorList>
    </citation>
    <scope>IDENTIFICATION</scope>
</reference>
<feature type="disulfide bond" evidence="12">
    <location>
        <begin position="162"/>
        <end position="171"/>
    </location>
</feature>
<dbReference type="Pfam" id="PF00008">
    <property type="entry name" value="EGF"/>
    <property type="match status" value="2"/>
</dbReference>
<feature type="disulfide bond" evidence="12">
    <location>
        <begin position="124"/>
        <end position="133"/>
    </location>
</feature>
<accession>A0A672HF21</accession>
<dbReference type="FunFam" id="2.10.25.10:FF:000391">
    <property type="entry name" value="Weary, isoform C"/>
    <property type="match status" value="1"/>
</dbReference>
<dbReference type="FunFam" id="2.10.25.10:FF:000066">
    <property type="entry name" value="FAT atypical cadherin 4"/>
    <property type="match status" value="1"/>
</dbReference>
<dbReference type="FunFam" id="2.10.25.10:FF:000018">
    <property type="entry name" value="Delta-like 1"/>
    <property type="match status" value="1"/>
</dbReference>
<comment type="caution">
    <text evidence="12">Lacks conserved residue(s) required for the propagation of feature annotation.</text>
</comment>
<dbReference type="Gene3D" id="2.10.25.10">
    <property type="entry name" value="Laminin"/>
    <property type="match status" value="5"/>
</dbReference>
<dbReference type="GO" id="GO:0048731">
    <property type="term" value="P:system development"/>
    <property type="evidence" value="ECO:0007669"/>
    <property type="project" value="UniProtKB-ARBA"/>
</dbReference>
<evidence type="ECO:0000256" key="10">
    <source>
        <dbReference type="ARBA" id="ARBA00023157"/>
    </source>
</evidence>
<proteinExistence type="predicted"/>
<comment type="subcellular location">
    <subcellularLocation>
        <location evidence="1">Cell membrane</location>
        <topology evidence="1">Single-pass type I membrane protein</topology>
    </subcellularLocation>
</comment>
<dbReference type="OMA" id="MQNYKPP"/>
<dbReference type="AlphaFoldDB" id="A0A672HF21"/>
<evidence type="ECO:0000256" key="1">
    <source>
        <dbReference type="ARBA" id="ARBA00004251"/>
    </source>
</evidence>
<evidence type="ECO:0000256" key="9">
    <source>
        <dbReference type="ARBA" id="ARBA00023136"/>
    </source>
</evidence>
<evidence type="ECO:0000313" key="15">
    <source>
        <dbReference type="Ensembl" id="ENSSFAP00005027798.1"/>
    </source>
</evidence>
<dbReference type="InterPro" id="IPR000742">
    <property type="entry name" value="EGF"/>
</dbReference>
<keyword evidence="6" id="KW-0677">Repeat</keyword>
<reference evidence="15" key="1">
    <citation type="submission" date="2019-06" db="EMBL/GenBank/DDBJ databases">
        <authorList>
            <consortium name="Wellcome Sanger Institute Data Sharing"/>
        </authorList>
    </citation>
    <scope>NUCLEOTIDE SEQUENCE [LARGE SCALE GENOMIC DNA]</scope>
</reference>
<dbReference type="PROSITE" id="PS01186">
    <property type="entry name" value="EGF_2"/>
    <property type="match status" value="5"/>
</dbReference>
<dbReference type="GO" id="GO:0005509">
    <property type="term" value="F:calcium ion binding"/>
    <property type="evidence" value="ECO:0007669"/>
    <property type="project" value="InterPro"/>
</dbReference>
<feature type="domain" description="EGF-like" evidence="14">
    <location>
        <begin position="176"/>
        <end position="213"/>
    </location>
</feature>
<dbReference type="Pfam" id="PF21700">
    <property type="entry name" value="EGF_DL_JAG"/>
    <property type="match status" value="1"/>
</dbReference>
<dbReference type="Ensembl" id="ENSSFAT00005028855.1">
    <property type="protein sequence ID" value="ENSSFAP00005027798.1"/>
    <property type="gene ID" value="ENSSFAG00005014180.1"/>
</dbReference>
<dbReference type="GO" id="GO:0007154">
    <property type="term" value="P:cell communication"/>
    <property type="evidence" value="ECO:0007669"/>
    <property type="project" value="UniProtKB-ARBA"/>
</dbReference>
<evidence type="ECO:0000256" key="8">
    <source>
        <dbReference type="ARBA" id="ARBA00022989"/>
    </source>
</evidence>
<dbReference type="GO" id="GO:0023052">
    <property type="term" value="P:signaling"/>
    <property type="evidence" value="ECO:0007669"/>
    <property type="project" value="UniProtKB-ARBA"/>
</dbReference>
<dbReference type="InParanoid" id="A0A672HF21"/>
<dbReference type="CDD" id="cd00054">
    <property type="entry name" value="EGF_CA"/>
    <property type="match status" value="3"/>
</dbReference>
<keyword evidence="2" id="KW-1003">Cell membrane</keyword>
<dbReference type="SMART" id="SM00179">
    <property type="entry name" value="EGF_CA"/>
    <property type="match status" value="4"/>
</dbReference>
<dbReference type="InterPro" id="IPR001881">
    <property type="entry name" value="EGF-like_Ca-bd_dom"/>
</dbReference>
<keyword evidence="5" id="KW-0732">Signal</keyword>
<keyword evidence="4 13" id="KW-0812">Transmembrane</keyword>
<dbReference type="InterPro" id="IPR051022">
    <property type="entry name" value="Notch_Cell-Fate_Det"/>
</dbReference>
<evidence type="ECO:0000313" key="16">
    <source>
        <dbReference type="Proteomes" id="UP000472267"/>
    </source>
</evidence>
<feature type="domain" description="EGF-like" evidence="14">
    <location>
        <begin position="95"/>
        <end position="134"/>
    </location>
</feature>
<dbReference type="SUPFAM" id="SSF57184">
    <property type="entry name" value="Growth factor receptor domain"/>
    <property type="match status" value="1"/>
</dbReference>